<name>A0A928TUT6_UNCKA</name>
<feature type="transmembrane region" description="Helical" evidence="2">
    <location>
        <begin position="166"/>
        <end position="186"/>
    </location>
</feature>
<accession>A0A928TUT6</accession>
<dbReference type="Pfam" id="PF00403">
    <property type="entry name" value="HMA"/>
    <property type="match status" value="1"/>
</dbReference>
<evidence type="ECO:0000313" key="5">
    <source>
        <dbReference type="Proteomes" id="UP000710385"/>
    </source>
</evidence>
<dbReference type="Pfam" id="PF13386">
    <property type="entry name" value="DsbD_2"/>
    <property type="match status" value="1"/>
</dbReference>
<keyword evidence="2" id="KW-1133">Transmembrane helix</keyword>
<gene>
    <name evidence="4" type="ORF">HS096_00285</name>
</gene>
<keyword evidence="2" id="KW-0472">Membrane</keyword>
<evidence type="ECO:0000256" key="1">
    <source>
        <dbReference type="ARBA" id="ARBA00022723"/>
    </source>
</evidence>
<evidence type="ECO:0000313" key="4">
    <source>
        <dbReference type="EMBL" id="MBE7524825.1"/>
    </source>
</evidence>
<reference evidence="4" key="1">
    <citation type="submission" date="2020-05" db="EMBL/GenBank/DDBJ databases">
        <title>High-Quality Genomes of Partial-Nitritation/Anammox System by Hierarchical Clustering Based Hybrid Assembly.</title>
        <authorList>
            <person name="Liu L."/>
            <person name="Wang Y."/>
            <person name="Che Y."/>
            <person name="Chen Y."/>
            <person name="Xia Y."/>
            <person name="Luo R."/>
            <person name="Cheng S.H."/>
            <person name="Zheng C."/>
            <person name="Zhang T."/>
        </authorList>
    </citation>
    <scope>NUCLEOTIDE SEQUENCE</scope>
    <source>
        <strain evidence="4">H1_PAT1</strain>
    </source>
</reference>
<dbReference type="CDD" id="cd00371">
    <property type="entry name" value="HMA"/>
    <property type="match status" value="1"/>
</dbReference>
<dbReference type="GO" id="GO:0046872">
    <property type="term" value="F:metal ion binding"/>
    <property type="evidence" value="ECO:0007669"/>
    <property type="project" value="UniProtKB-KW"/>
</dbReference>
<feature type="transmembrane region" description="Helical" evidence="2">
    <location>
        <begin position="98"/>
        <end position="116"/>
    </location>
</feature>
<dbReference type="InterPro" id="IPR028096">
    <property type="entry name" value="EfeO_Cupredoxin"/>
</dbReference>
<dbReference type="Gene3D" id="2.60.40.420">
    <property type="entry name" value="Cupredoxins - blue copper proteins"/>
    <property type="match status" value="1"/>
</dbReference>
<feature type="transmembrane region" description="Helical" evidence="2">
    <location>
        <begin position="198"/>
        <end position="217"/>
    </location>
</feature>
<dbReference type="InterPro" id="IPR008972">
    <property type="entry name" value="Cupredoxin"/>
</dbReference>
<dbReference type="EMBL" id="JABTTY010000001">
    <property type="protein sequence ID" value="MBE7524825.1"/>
    <property type="molecule type" value="Genomic_DNA"/>
</dbReference>
<evidence type="ECO:0000256" key="2">
    <source>
        <dbReference type="SAM" id="Phobius"/>
    </source>
</evidence>
<feature type="domain" description="HMA" evidence="3">
    <location>
        <begin position="2"/>
        <end position="70"/>
    </location>
</feature>
<dbReference type="Gene3D" id="3.30.70.100">
    <property type="match status" value="1"/>
</dbReference>
<organism evidence="4 5">
    <name type="scientific">candidate division WWE3 bacterium</name>
    <dbReference type="NCBI Taxonomy" id="2053526"/>
    <lineage>
        <taxon>Bacteria</taxon>
        <taxon>Katanobacteria</taxon>
    </lineage>
</organism>
<dbReference type="InterPro" id="IPR006121">
    <property type="entry name" value="HMA_dom"/>
</dbReference>
<dbReference type="PANTHER" id="PTHR42208:SF1">
    <property type="entry name" value="HEAVY METAL TRANSPORTER"/>
    <property type="match status" value="1"/>
</dbReference>
<dbReference type="InterPro" id="IPR039447">
    <property type="entry name" value="UreH-like_TM_dom"/>
</dbReference>
<keyword evidence="2" id="KW-0812">Transmembrane</keyword>
<dbReference type="PANTHER" id="PTHR42208">
    <property type="entry name" value="HEAVY METAL TRANSPORTER-RELATED"/>
    <property type="match status" value="1"/>
</dbReference>
<protein>
    <submittedName>
        <fullName evidence="4">Sulfite exporter TauE/SafE family protein</fullName>
    </submittedName>
</protein>
<dbReference type="InterPro" id="IPR017969">
    <property type="entry name" value="Heavy-metal-associated_CS"/>
</dbReference>
<keyword evidence="1" id="KW-0479">Metal-binding</keyword>
<feature type="transmembrane region" description="Helical" evidence="2">
    <location>
        <begin position="280"/>
        <end position="301"/>
    </location>
</feature>
<dbReference type="InterPro" id="IPR036163">
    <property type="entry name" value="HMA_dom_sf"/>
</dbReference>
<feature type="transmembrane region" description="Helical" evidence="2">
    <location>
        <begin position="313"/>
        <end position="330"/>
    </location>
</feature>
<dbReference type="PROSITE" id="PS01047">
    <property type="entry name" value="HMA_1"/>
    <property type="match status" value="1"/>
</dbReference>
<comment type="caution">
    <text evidence="4">The sequence shown here is derived from an EMBL/GenBank/DDBJ whole genome shotgun (WGS) entry which is preliminary data.</text>
</comment>
<feature type="transmembrane region" description="Helical" evidence="2">
    <location>
        <begin position="128"/>
        <end position="154"/>
    </location>
</feature>
<dbReference type="Pfam" id="PF13473">
    <property type="entry name" value="Cupredoxin_1"/>
    <property type="match status" value="1"/>
</dbReference>
<dbReference type="Proteomes" id="UP000710385">
    <property type="component" value="Unassembled WGS sequence"/>
</dbReference>
<dbReference type="SUPFAM" id="SSF49503">
    <property type="entry name" value="Cupredoxins"/>
    <property type="match status" value="1"/>
</dbReference>
<dbReference type="AlphaFoldDB" id="A0A928TUT6"/>
<proteinExistence type="predicted"/>
<sequence>MATLYWRVTGMTCPSCERIIEQELLALPGAEEAEVSLRQRRAAVRFSDGADTPNLQHLYQTLKQHGYALTPESERAEYPQIDCAIPVRTPIRHRIRRALVALALTGLVALLIWKPLTASIPSISSGSSFGAMLFFGILASVSSCLAATGGFLLAYTAKTTTALQAVAVHMGRLAAFVLGGGVLGALGSSLPSLSGSAYGALALVLGIGFLVVGLNLLDLSPSLASFGVRLPKRVSGIADRLQQSKKPYAPFAVGAATFVLPCGFTQTAQALALASGSAESGMLMLGAFALGTLPVLTGVTAFGRAAGVAKQQVFRLAAGAMLFFFAFGQIDGGLTLLGSPVTPGTFLSRTAPKNASAATAQKKDGEQLVRMTIANGTYQPNNLIVQAGVPVRWEIEGQDIYGCASDITIPSLGIYSRLNKGKNILAFTPPDRPGTIPFSCGMGMIRGTITVVN</sequence>
<dbReference type="PROSITE" id="PS50846">
    <property type="entry name" value="HMA_2"/>
    <property type="match status" value="1"/>
</dbReference>
<dbReference type="SUPFAM" id="SSF55008">
    <property type="entry name" value="HMA, heavy metal-associated domain"/>
    <property type="match status" value="1"/>
</dbReference>
<feature type="transmembrane region" description="Helical" evidence="2">
    <location>
        <begin position="248"/>
        <end position="268"/>
    </location>
</feature>
<evidence type="ECO:0000259" key="3">
    <source>
        <dbReference type="PROSITE" id="PS50846"/>
    </source>
</evidence>